<dbReference type="GO" id="GO:0030313">
    <property type="term" value="C:cell envelope"/>
    <property type="evidence" value="ECO:0007669"/>
    <property type="project" value="UniProtKB-SubCell"/>
</dbReference>
<keyword evidence="4" id="KW-1015">Disulfide bond</keyword>
<dbReference type="PANTHER" id="PTHR42852:SF6">
    <property type="entry name" value="THIOL:DISULFIDE INTERCHANGE PROTEIN DSBE"/>
    <property type="match status" value="1"/>
</dbReference>
<evidence type="ECO:0000256" key="1">
    <source>
        <dbReference type="ARBA" id="ARBA00004196"/>
    </source>
</evidence>
<dbReference type="KEGG" id="dtm:BJL86_2652"/>
<organism evidence="8 9">
    <name type="scientific">Dietzia timorensis</name>
    <dbReference type="NCBI Taxonomy" id="499555"/>
    <lineage>
        <taxon>Bacteria</taxon>
        <taxon>Bacillati</taxon>
        <taxon>Actinomycetota</taxon>
        <taxon>Actinomycetes</taxon>
        <taxon>Mycobacteriales</taxon>
        <taxon>Dietziaceae</taxon>
        <taxon>Dietzia</taxon>
    </lineage>
</organism>
<feature type="signal peptide" evidence="6">
    <location>
        <begin position="1"/>
        <end position="33"/>
    </location>
</feature>
<dbReference type="PANTHER" id="PTHR42852">
    <property type="entry name" value="THIOL:DISULFIDE INTERCHANGE PROTEIN DSBE"/>
    <property type="match status" value="1"/>
</dbReference>
<keyword evidence="5" id="KW-0676">Redox-active center</keyword>
<dbReference type="GO" id="GO:0016209">
    <property type="term" value="F:antioxidant activity"/>
    <property type="evidence" value="ECO:0007669"/>
    <property type="project" value="InterPro"/>
</dbReference>
<dbReference type="InterPro" id="IPR000866">
    <property type="entry name" value="AhpC/TSA"/>
</dbReference>
<dbReference type="RefSeq" id="WP_231887131.1">
    <property type="nucleotide sequence ID" value="NZ_CP015961.1"/>
</dbReference>
<evidence type="ECO:0000256" key="5">
    <source>
        <dbReference type="ARBA" id="ARBA00023284"/>
    </source>
</evidence>
<evidence type="ECO:0000259" key="7">
    <source>
        <dbReference type="PROSITE" id="PS51352"/>
    </source>
</evidence>
<reference evidence="8 9" key="1">
    <citation type="submission" date="2016-06" db="EMBL/GenBank/DDBJ databases">
        <title>Complete genome sequence of a saline-alkali tolerant type strain Dietzia timorensis ID05-A0528T.</title>
        <authorList>
            <person name="Wu X."/>
        </authorList>
    </citation>
    <scope>NUCLEOTIDE SEQUENCE [LARGE SCALE GENOMIC DNA]</scope>
    <source>
        <strain evidence="8 9">ID05-A0528</strain>
    </source>
</reference>
<evidence type="ECO:0000256" key="6">
    <source>
        <dbReference type="SAM" id="SignalP"/>
    </source>
</evidence>
<keyword evidence="2" id="KW-0201">Cytochrome c-type biogenesis</keyword>
<protein>
    <submittedName>
        <fullName evidence="8">Thiol-disulfide oxidoreductase ResA</fullName>
    </submittedName>
</protein>
<evidence type="ECO:0000256" key="3">
    <source>
        <dbReference type="ARBA" id="ARBA00022968"/>
    </source>
</evidence>
<gene>
    <name evidence="8" type="ORF">BJL86_2652</name>
</gene>
<evidence type="ECO:0000313" key="8">
    <source>
        <dbReference type="EMBL" id="ANI93412.1"/>
    </source>
</evidence>
<keyword evidence="9" id="KW-1185">Reference proteome</keyword>
<dbReference type="PROSITE" id="PS51352">
    <property type="entry name" value="THIOREDOXIN_2"/>
    <property type="match status" value="1"/>
</dbReference>
<feature type="chain" id="PRO_5008008861" evidence="6">
    <location>
        <begin position="34"/>
        <end position="217"/>
    </location>
</feature>
<sequence length="217" mass="23195">MPWPSKPHQALRARTAKVARSAVAALAAVTVLAAGCSTGRGDAVSSGETFDFVSPGGQTEISYDVGERKPLAELSGPDVMDKSTQIGLDDFDGEVVLINLWGQWCAPCRSEVDDLQRLQEENEDKGFSVLGINLRDPNIQKPQDFIKDNGVTYPSIWDPSQAAVAALHGFPTSVVPSTIILDKDHKVAAVYLAEVSDVQLQPVIDELLAEPAGEQAA</sequence>
<keyword evidence="3" id="KW-0735">Signal-anchor</keyword>
<dbReference type="InterPro" id="IPR017937">
    <property type="entry name" value="Thioredoxin_CS"/>
</dbReference>
<accession>A0A173LR60</accession>
<dbReference type="Pfam" id="PF00578">
    <property type="entry name" value="AhpC-TSA"/>
    <property type="match status" value="1"/>
</dbReference>
<dbReference type="InterPro" id="IPR050553">
    <property type="entry name" value="Thioredoxin_ResA/DsbE_sf"/>
</dbReference>
<dbReference type="CDD" id="cd02966">
    <property type="entry name" value="TlpA_like_family"/>
    <property type="match status" value="1"/>
</dbReference>
<keyword evidence="6" id="KW-0732">Signal</keyword>
<dbReference type="EMBL" id="CP015961">
    <property type="protein sequence ID" value="ANI93412.1"/>
    <property type="molecule type" value="Genomic_DNA"/>
</dbReference>
<dbReference type="STRING" id="499555.BJL86_2652"/>
<name>A0A173LR60_9ACTN</name>
<evidence type="ECO:0000256" key="4">
    <source>
        <dbReference type="ARBA" id="ARBA00023157"/>
    </source>
</evidence>
<feature type="domain" description="Thioredoxin" evidence="7">
    <location>
        <begin position="63"/>
        <end position="209"/>
    </location>
</feature>
<dbReference type="GO" id="GO:0016491">
    <property type="term" value="F:oxidoreductase activity"/>
    <property type="evidence" value="ECO:0007669"/>
    <property type="project" value="InterPro"/>
</dbReference>
<dbReference type="Proteomes" id="UP000186104">
    <property type="component" value="Chromosome"/>
</dbReference>
<evidence type="ECO:0000256" key="2">
    <source>
        <dbReference type="ARBA" id="ARBA00022748"/>
    </source>
</evidence>
<dbReference type="AlphaFoldDB" id="A0A173LR60"/>
<keyword evidence="3" id="KW-0812">Transmembrane</keyword>
<dbReference type="InterPro" id="IPR013766">
    <property type="entry name" value="Thioredoxin_domain"/>
</dbReference>
<dbReference type="SUPFAM" id="SSF52833">
    <property type="entry name" value="Thioredoxin-like"/>
    <property type="match status" value="1"/>
</dbReference>
<proteinExistence type="predicted"/>
<dbReference type="InterPro" id="IPR036249">
    <property type="entry name" value="Thioredoxin-like_sf"/>
</dbReference>
<dbReference type="GO" id="GO:0017004">
    <property type="term" value="P:cytochrome complex assembly"/>
    <property type="evidence" value="ECO:0007669"/>
    <property type="project" value="UniProtKB-KW"/>
</dbReference>
<comment type="subcellular location">
    <subcellularLocation>
        <location evidence="1">Cell envelope</location>
    </subcellularLocation>
</comment>
<dbReference type="PROSITE" id="PS00194">
    <property type="entry name" value="THIOREDOXIN_1"/>
    <property type="match status" value="1"/>
</dbReference>
<dbReference type="Gene3D" id="3.40.30.10">
    <property type="entry name" value="Glutaredoxin"/>
    <property type="match status" value="1"/>
</dbReference>
<evidence type="ECO:0000313" key="9">
    <source>
        <dbReference type="Proteomes" id="UP000186104"/>
    </source>
</evidence>